<dbReference type="Proteomes" id="UP000176952">
    <property type="component" value="Unassembled WGS sequence"/>
</dbReference>
<comment type="caution">
    <text evidence="5">The sequence shown here is derived from an EMBL/GenBank/DDBJ whole genome shotgun (WGS) entry which is preliminary data.</text>
</comment>
<reference evidence="5 6" key="1">
    <citation type="journal article" date="2016" name="Nat. Commun.">
        <title>Thousands of microbial genomes shed light on interconnected biogeochemical processes in an aquifer system.</title>
        <authorList>
            <person name="Anantharaman K."/>
            <person name="Brown C.T."/>
            <person name="Hug L.A."/>
            <person name="Sharon I."/>
            <person name="Castelle C.J."/>
            <person name="Probst A.J."/>
            <person name="Thomas B.C."/>
            <person name="Singh A."/>
            <person name="Wilkins M.J."/>
            <person name="Karaoz U."/>
            <person name="Brodie E.L."/>
            <person name="Williams K.H."/>
            <person name="Hubbard S.S."/>
            <person name="Banfield J.F."/>
        </authorList>
    </citation>
    <scope>NUCLEOTIDE SEQUENCE [LARGE SCALE GENOMIC DNA]</scope>
</reference>
<dbReference type="STRING" id="1798542.A3F54_00455"/>
<comment type="similarity">
    <text evidence="1 2">Belongs to the small heat shock protein (HSP20) family.</text>
</comment>
<feature type="region of interest" description="Disordered" evidence="3">
    <location>
        <begin position="41"/>
        <end position="74"/>
    </location>
</feature>
<protein>
    <recommendedName>
        <fullName evidence="4">SHSP domain-containing protein</fullName>
    </recommendedName>
</protein>
<dbReference type="Pfam" id="PF00011">
    <property type="entry name" value="HSP20"/>
    <property type="match status" value="1"/>
</dbReference>
<feature type="domain" description="SHSP" evidence="4">
    <location>
        <begin position="78"/>
        <end position="192"/>
    </location>
</feature>
<name>A0A1G2B609_9BACT</name>
<evidence type="ECO:0000256" key="2">
    <source>
        <dbReference type="RuleBase" id="RU003616"/>
    </source>
</evidence>
<dbReference type="AlphaFoldDB" id="A0A1G2B609"/>
<dbReference type="SUPFAM" id="SSF49764">
    <property type="entry name" value="HSP20-like chaperones"/>
    <property type="match status" value="1"/>
</dbReference>
<organism evidence="5 6">
    <name type="scientific">Candidatus Kerfeldbacteria bacterium RIFCSPHIGHO2_12_FULL_48_17</name>
    <dbReference type="NCBI Taxonomy" id="1798542"/>
    <lineage>
        <taxon>Bacteria</taxon>
        <taxon>Candidatus Kerfeldiibacteriota</taxon>
    </lineage>
</organism>
<evidence type="ECO:0000256" key="1">
    <source>
        <dbReference type="PROSITE-ProRule" id="PRU00285"/>
    </source>
</evidence>
<dbReference type="InterPro" id="IPR008978">
    <property type="entry name" value="HSP20-like_chaperone"/>
</dbReference>
<evidence type="ECO:0000259" key="4">
    <source>
        <dbReference type="PROSITE" id="PS01031"/>
    </source>
</evidence>
<accession>A0A1G2B609</accession>
<dbReference type="PANTHER" id="PTHR11527">
    <property type="entry name" value="HEAT-SHOCK PROTEIN 20 FAMILY MEMBER"/>
    <property type="match status" value="1"/>
</dbReference>
<evidence type="ECO:0000256" key="3">
    <source>
        <dbReference type="SAM" id="MobiDB-lite"/>
    </source>
</evidence>
<dbReference type="PROSITE" id="PS01031">
    <property type="entry name" value="SHSP"/>
    <property type="match status" value="1"/>
</dbReference>
<dbReference type="Gene3D" id="2.60.40.790">
    <property type="match status" value="1"/>
</dbReference>
<evidence type="ECO:0000313" key="5">
    <source>
        <dbReference type="EMBL" id="OGY84633.1"/>
    </source>
</evidence>
<dbReference type="EMBL" id="MHKD01000012">
    <property type="protein sequence ID" value="OGY84633.1"/>
    <property type="molecule type" value="Genomic_DNA"/>
</dbReference>
<evidence type="ECO:0000313" key="6">
    <source>
        <dbReference type="Proteomes" id="UP000176952"/>
    </source>
</evidence>
<dbReference type="CDD" id="cd06464">
    <property type="entry name" value="ACD_sHsps-like"/>
    <property type="match status" value="1"/>
</dbReference>
<dbReference type="InterPro" id="IPR002068">
    <property type="entry name" value="A-crystallin/Hsp20_dom"/>
</dbReference>
<dbReference type="InterPro" id="IPR031107">
    <property type="entry name" value="Small_HSP"/>
</dbReference>
<sequence length="192" mass="21503">MSKQKQSFVKKFRELAHVNADLEASENFFIDHADKNLALRQKSASARATARPVTGTPHAEPTDDQESQPAPSDAWLNETNYDGQLAVDVFETPRHIVIQSTIAGVRPEDLDIAFTNDTLTIKGVRRKKMQVAQDDYLYNECYWGGFSRSIILPVDVQSDKIDAELENGVLTVTIPKSQKSSQRSVQVKEIIN</sequence>
<proteinExistence type="inferred from homology"/>
<gene>
    <name evidence="5" type="ORF">A3F54_00455</name>
</gene>